<reference evidence="1" key="1">
    <citation type="submission" date="2020-09" db="EMBL/GenBank/DDBJ databases">
        <title>Taishania pollutisoli gen. nov., sp. nov., Isolated from Tetrabromobisphenol A-Contaminated Soil.</title>
        <authorList>
            <person name="Chen Q."/>
        </authorList>
    </citation>
    <scope>NUCLEOTIDE SEQUENCE</scope>
    <source>
        <strain evidence="1">CZZ-1</strain>
    </source>
</reference>
<keyword evidence="2" id="KW-1185">Reference proteome</keyword>
<dbReference type="RefSeq" id="WP_216713485.1">
    <property type="nucleotide sequence ID" value="NZ_JACVEL010000002.1"/>
</dbReference>
<dbReference type="InterPro" id="IPR025345">
    <property type="entry name" value="DUF4249"/>
</dbReference>
<evidence type="ECO:0000313" key="2">
    <source>
        <dbReference type="Proteomes" id="UP000652681"/>
    </source>
</evidence>
<comment type="caution">
    <text evidence="1">The sequence shown here is derived from an EMBL/GenBank/DDBJ whole genome shotgun (WGS) entry which is preliminary data.</text>
</comment>
<gene>
    <name evidence="1" type="ORF">H9Y05_03155</name>
</gene>
<protein>
    <submittedName>
        <fullName evidence="1">DUF4249 domain-containing protein</fullName>
    </submittedName>
</protein>
<sequence>MRNIFQQFFPAGLLFLVIVSLISGCTKEVEIDIPGFKEQLVIDGSIEPGMPPIVIISRSKDIYSPTNIEAFLSGFVTDAAVYVSDGTNEYQLTLLCSNDLPPGTEELVAGFLGVTPEQLAQLNICAYTSMNPAIWGQAGKTYHLRIEHEGKSYTGTTQILPPHALDSLWWQEENENPGYGFSYARLSDPTDVYDAYKWEVKRINVVDGKPIDGYYKPTFSPVFEDEFFDGKTFDFYYENPWTMGDQSIDSKQRGRYKAGDTVVVKFSKIDEGVYDFLYTKVAQALSSGNPFASSMNVKTNLQGGCLGVWAGYSPVYDTLVCQ</sequence>
<organism evidence="1 2">
    <name type="scientific">Taishania pollutisoli</name>
    <dbReference type="NCBI Taxonomy" id="2766479"/>
    <lineage>
        <taxon>Bacteria</taxon>
        <taxon>Pseudomonadati</taxon>
        <taxon>Bacteroidota</taxon>
        <taxon>Flavobacteriia</taxon>
        <taxon>Flavobacteriales</taxon>
        <taxon>Crocinitomicaceae</taxon>
        <taxon>Taishania</taxon>
    </lineage>
</organism>
<dbReference type="EMBL" id="JACVEL010000002">
    <property type="protein sequence ID" value="MBC9811465.1"/>
    <property type="molecule type" value="Genomic_DNA"/>
</dbReference>
<name>A0A8J6PDL0_9FLAO</name>
<dbReference type="Proteomes" id="UP000652681">
    <property type="component" value="Unassembled WGS sequence"/>
</dbReference>
<dbReference type="Pfam" id="PF14054">
    <property type="entry name" value="DUF4249"/>
    <property type="match status" value="1"/>
</dbReference>
<accession>A0A8J6PDL0</accession>
<dbReference type="AlphaFoldDB" id="A0A8J6PDL0"/>
<proteinExistence type="predicted"/>
<dbReference type="PROSITE" id="PS51257">
    <property type="entry name" value="PROKAR_LIPOPROTEIN"/>
    <property type="match status" value="1"/>
</dbReference>
<evidence type="ECO:0000313" key="1">
    <source>
        <dbReference type="EMBL" id="MBC9811465.1"/>
    </source>
</evidence>